<feature type="compositionally biased region" description="Basic residues" evidence="1">
    <location>
        <begin position="96"/>
        <end position="105"/>
    </location>
</feature>
<evidence type="ECO:0000313" key="3">
    <source>
        <dbReference type="Proteomes" id="UP000694843"/>
    </source>
</evidence>
<dbReference type="Proteomes" id="UP000694843">
    <property type="component" value="Unplaced"/>
</dbReference>
<keyword evidence="3" id="KW-1185">Reference proteome</keyword>
<gene>
    <name evidence="4" type="primary">LOC108680343</name>
    <name evidence="2" type="ORF">HAZT_HAZT008605</name>
</gene>
<evidence type="ECO:0000313" key="4">
    <source>
        <dbReference type="RefSeq" id="XP_018024634.1"/>
    </source>
</evidence>
<reference evidence="2" key="2">
    <citation type="journal article" date="2018" name="Environ. Sci. Technol.">
        <title>The Toxicogenome of Hyalella azteca: A Model for Sediment Ecotoxicology and Evolutionary Toxicology.</title>
        <authorList>
            <person name="Poynton H.C."/>
            <person name="Hasenbein S."/>
            <person name="Benoit J.B."/>
            <person name="Sepulveda M.S."/>
            <person name="Poelchau M.F."/>
            <person name="Hughes D.S.T."/>
            <person name="Murali S.C."/>
            <person name="Chen S."/>
            <person name="Glastad K.M."/>
            <person name="Goodisman M.A.D."/>
            <person name="Werren J.H."/>
            <person name="Vineis J.H."/>
            <person name="Bowen J.L."/>
            <person name="Friedrich M."/>
            <person name="Jones J."/>
            <person name="Robertson H.M."/>
            <person name="Feyereisen R."/>
            <person name="Mechler-Hickson A."/>
            <person name="Mathers N."/>
            <person name="Lee C.E."/>
            <person name="Colbourne J.K."/>
            <person name="Biales A."/>
            <person name="Johnston J.S."/>
            <person name="Wellborn G.A."/>
            <person name="Rosendale A.J."/>
            <person name="Cridge A.G."/>
            <person name="Munoz-Torres M.C."/>
            <person name="Bain P.A."/>
            <person name="Manny A.R."/>
            <person name="Major K.M."/>
            <person name="Lambert F.N."/>
            <person name="Vulpe C.D."/>
            <person name="Tuck P."/>
            <person name="Blalock B.J."/>
            <person name="Lin Y.Y."/>
            <person name="Smith M.E."/>
            <person name="Ochoa-Acuna H."/>
            <person name="Chen M.M."/>
            <person name="Childers C.P."/>
            <person name="Qu J."/>
            <person name="Dugan S."/>
            <person name="Lee S.L."/>
            <person name="Chao H."/>
            <person name="Dinh H."/>
            <person name="Han Y."/>
            <person name="Doddapaneni H."/>
            <person name="Worley K.C."/>
            <person name="Muzny D.M."/>
            <person name="Gibbs R.A."/>
            <person name="Richards S."/>
        </authorList>
    </citation>
    <scope>NUCLEOTIDE SEQUENCE</scope>
    <source>
        <strain evidence="2">HAZT.00-mixed</strain>
        <tissue evidence="2">Whole organism</tissue>
    </source>
</reference>
<dbReference type="OMA" id="YKINQWE"/>
<organism evidence="2">
    <name type="scientific">Hyalella azteca</name>
    <name type="common">Amphipod</name>
    <dbReference type="NCBI Taxonomy" id="294128"/>
    <lineage>
        <taxon>Eukaryota</taxon>
        <taxon>Metazoa</taxon>
        <taxon>Ecdysozoa</taxon>
        <taxon>Arthropoda</taxon>
        <taxon>Crustacea</taxon>
        <taxon>Multicrustacea</taxon>
        <taxon>Malacostraca</taxon>
        <taxon>Eumalacostraca</taxon>
        <taxon>Peracarida</taxon>
        <taxon>Amphipoda</taxon>
        <taxon>Senticaudata</taxon>
        <taxon>Talitrida</taxon>
        <taxon>Talitroidea</taxon>
        <taxon>Hyalellidae</taxon>
        <taxon>Hyalella</taxon>
    </lineage>
</organism>
<dbReference type="Pfam" id="PF08524">
    <property type="entry name" value="rRNA_processing"/>
    <property type="match status" value="1"/>
</dbReference>
<dbReference type="AlphaFoldDB" id="A0A6A0GSS8"/>
<reference evidence="2" key="3">
    <citation type="submission" date="2019-06" db="EMBL/GenBank/DDBJ databases">
        <authorList>
            <person name="Poynton C."/>
            <person name="Hasenbein S."/>
            <person name="Benoit J.B."/>
            <person name="Sepulveda M.S."/>
            <person name="Poelchau M.F."/>
            <person name="Murali S.C."/>
            <person name="Chen S."/>
            <person name="Glastad K.M."/>
            <person name="Werren J.H."/>
            <person name="Vineis J.H."/>
            <person name="Bowen J.L."/>
            <person name="Friedrich M."/>
            <person name="Jones J."/>
            <person name="Robertson H.M."/>
            <person name="Feyereisen R."/>
            <person name="Mechler-Hickson A."/>
            <person name="Mathers N."/>
            <person name="Lee C.E."/>
            <person name="Colbourne J.K."/>
            <person name="Biales A."/>
            <person name="Johnston J.S."/>
            <person name="Wellborn G.A."/>
            <person name="Rosendale A.J."/>
            <person name="Cridge A.G."/>
            <person name="Munoz-Torres M.C."/>
            <person name="Bain P.A."/>
            <person name="Manny A.R."/>
            <person name="Major K.M."/>
            <person name="Lambert F.N."/>
            <person name="Vulpe C.D."/>
            <person name="Tuck P."/>
            <person name="Blalock B.J."/>
            <person name="Lin Y.-Y."/>
            <person name="Smith M.E."/>
            <person name="Ochoa-Acuna H."/>
            <person name="Chen M.-J.M."/>
            <person name="Childers C.P."/>
            <person name="Qu J."/>
            <person name="Dugan S."/>
            <person name="Lee S.L."/>
            <person name="Chao H."/>
            <person name="Dinh H."/>
            <person name="Han Y."/>
            <person name="Doddapaneni H."/>
            <person name="Worley K.C."/>
            <person name="Muzny D.M."/>
            <person name="Gibbs R.A."/>
            <person name="Richards S."/>
        </authorList>
    </citation>
    <scope>NUCLEOTIDE SEQUENCE</scope>
    <source>
        <strain evidence="2">HAZT.00-mixed</strain>
        <tissue evidence="2">Whole organism</tissue>
    </source>
</reference>
<protein>
    <submittedName>
        <fullName evidence="4">rRNA-processing protein FYV7</fullName>
    </submittedName>
</protein>
<dbReference type="GeneID" id="108680343"/>
<name>A0A6A0GSS8_HYAAZ</name>
<dbReference type="KEGG" id="hazt:108680343"/>
<dbReference type="Proteomes" id="UP000711488">
    <property type="component" value="Unassembled WGS sequence"/>
</dbReference>
<dbReference type="OrthoDB" id="6382378at2759"/>
<feature type="compositionally biased region" description="Acidic residues" evidence="1">
    <location>
        <begin position="83"/>
        <end position="92"/>
    </location>
</feature>
<evidence type="ECO:0000313" key="2">
    <source>
        <dbReference type="EMBL" id="KAA0185566.1"/>
    </source>
</evidence>
<proteinExistence type="predicted"/>
<feature type="compositionally biased region" description="Basic and acidic residues" evidence="1">
    <location>
        <begin position="106"/>
        <end position="144"/>
    </location>
</feature>
<reference evidence="2" key="1">
    <citation type="submission" date="2014-08" db="EMBL/GenBank/DDBJ databases">
        <authorList>
            <person name="Murali S."/>
            <person name="Richards S."/>
            <person name="Bandaranaike D."/>
            <person name="Bellair M."/>
            <person name="Blankenburg K."/>
            <person name="Chao H."/>
            <person name="Dinh H."/>
            <person name="Doddapaneni H."/>
            <person name="Dugan-Rocha S."/>
            <person name="Elkadiri S."/>
            <person name="Gnanaolivu R."/>
            <person name="Hughes D."/>
            <person name="Lee S."/>
            <person name="Li M."/>
            <person name="Ming W."/>
            <person name="Munidasa M."/>
            <person name="Muniz J."/>
            <person name="Nguyen L."/>
            <person name="Osuji N."/>
            <person name="Pu L.-L."/>
            <person name="Puazo M."/>
            <person name="Skinner E."/>
            <person name="Qu C."/>
            <person name="Quiroz J."/>
            <person name="Raj R."/>
            <person name="Weissenberger G."/>
            <person name="Xin Y."/>
            <person name="Zou X."/>
            <person name="Han Y."/>
            <person name="Worley K."/>
            <person name="Muzny D."/>
            <person name="Gibbs R."/>
        </authorList>
    </citation>
    <scope>NUCLEOTIDE SEQUENCE</scope>
    <source>
        <strain evidence="2">HAZT.00-mixed</strain>
        <tissue evidence="2">Whole organism</tissue>
    </source>
</reference>
<feature type="region of interest" description="Disordered" evidence="1">
    <location>
        <begin position="71"/>
        <end position="156"/>
    </location>
</feature>
<dbReference type="RefSeq" id="XP_018024634.1">
    <property type="nucleotide sequence ID" value="XM_018169145.2"/>
</dbReference>
<evidence type="ECO:0000256" key="1">
    <source>
        <dbReference type="SAM" id="MobiDB-lite"/>
    </source>
</evidence>
<dbReference type="InterPro" id="IPR013730">
    <property type="entry name" value="Fyv7/TAP26"/>
</dbReference>
<dbReference type="EMBL" id="JQDR03016209">
    <property type="protein sequence ID" value="KAA0185566.1"/>
    <property type="molecule type" value="Genomic_DNA"/>
</dbReference>
<accession>A0A6A0GSS8</accession>
<reference evidence="4" key="4">
    <citation type="submission" date="2025-04" db="UniProtKB">
        <authorList>
            <consortium name="RefSeq"/>
        </authorList>
    </citation>
    <scope>IDENTIFICATION</scope>
    <source>
        <tissue evidence="4">Whole organism</tissue>
    </source>
</reference>
<sequence length="181" mass="21608">MEAPKKYDRKAAIKASYKSSYGNRQAGRGQALIAKDALKKKYELQKYKEELRKRKQQYYATEKQEVSEAELRFLPAMVRDDPEQKEEEQDEDNQNKRKKYSKLTRAKFEFKRNVSERQQQKAEQARLQQEKQARLKAKKEEALRRNKCFSQKTKRGQPLMSARMDLLIEKINSKWGDKKQL</sequence>